<comment type="caution">
    <text evidence="2">The sequence shown here is derived from an EMBL/GenBank/DDBJ whole genome shotgun (WGS) entry which is preliminary data.</text>
</comment>
<name>A0A6N8CSF9_9BACI</name>
<organism evidence="2 3">
    <name type="scientific">Terrilactibacillus tamarindi</name>
    <dbReference type="NCBI Taxonomy" id="2599694"/>
    <lineage>
        <taxon>Bacteria</taxon>
        <taxon>Bacillati</taxon>
        <taxon>Bacillota</taxon>
        <taxon>Bacilli</taxon>
        <taxon>Bacillales</taxon>
        <taxon>Bacillaceae</taxon>
        <taxon>Terrilactibacillus</taxon>
    </lineage>
</organism>
<evidence type="ECO:0000313" key="2">
    <source>
        <dbReference type="EMBL" id="MTT32137.1"/>
    </source>
</evidence>
<dbReference type="EMBL" id="WNHB01000012">
    <property type="protein sequence ID" value="MTT32137.1"/>
    <property type="molecule type" value="Genomic_DNA"/>
</dbReference>
<dbReference type="NCBIfam" id="NF040878">
    <property type="entry name" value="SE1561_fam"/>
    <property type="match status" value="1"/>
</dbReference>
<proteinExistence type="predicted"/>
<sequence length="61" mass="7063">MGRASHDKTKQHTYIVSRVKLLLSVVESLDTENASEQDLKNIKQMLDDLSLKISTFQDEWK</sequence>
<feature type="coiled-coil region" evidence="1">
    <location>
        <begin position="32"/>
        <end position="59"/>
    </location>
</feature>
<dbReference type="Proteomes" id="UP000440978">
    <property type="component" value="Unassembled WGS sequence"/>
</dbReference>
<reference evidence="2 3" key="1">
    <citation type="submission" date="2019-11" db="EMBL/GenBank/DDBJ databases">
        <title>Terrilactibacillus tamarindus sp. nov. BCM23-1 isolated from bark of Tamarindus indica.</title>
        <authorList>
            <person name="Kingkaew E."/>
            <person name="Tanasupawat S."/>
        </authorList>
    </citation>
    <scope>NUCLEOTIDE SEQUENCE [LARGE SCALE GENOMIC DNA]</scope>
    <source>
        <strain evidence="2 3">BCM23-1</strain>
    </source>
</reference>
<protein>
    <submittedName>
        <fullName evidence="2">Uncharacterized protein</fullName>
    </submittedName>
</protein>
<dbReference type="InterPro" id="IPR047670">
    <property type="entry name" value="YfjT-like"/>
</dbReference>
<evidence type="ECO:0000313" key="3">
    <source>
        <dbReference type="Proteomes" id="UP000440978"/>
    </source>
</evidence>
<gene>
    <name evidence="2" type="ORF">GMB86_08965</name>
</gene>
<accession>A0A6N8CSF9</accession>
<dbReference type="OrthoDB" id="2990422at2"/>
<dbReference type="AlphaFoldDB" id="A0A6N8CSF9"/>
<keyword evidence="1" id="KW-0175">Coiled coil</keyword>
<dbReference type="RefSeq" id="WP_155218829.1">
    <property type="nucleotide sequence ID" value="NZ_WNHB01000012.1"/>
</dbReference>
<keyword evidence="3" id="KW-1185">Reference proteome</keyword>
<evidence type="ECO:0000256" key="1">
    <source>
        <dbReference type="SAM" id="Coils"/>
    </source>
</evidence>